<evidence type="ECO:0000313" key="2">
    <source>
        <dbReference type="Proteomes" id="UP000230002"/>
    </source>
</evidence>
<sequence length="153" mass="16819">MHHQCPQKQDMPPIHFDKRMCTYAKRKADETRMGENRKTLGWNALLGDRARSFDSLIEPGPILCAATLLALLMHLVLPAAAISVNVTVDDTFGNSDRTVIPTYLPANDTWHVGSPSEQCAVCAIKPSMPDTNQILDQSLAPRHVQVTFPGTAV</sequence>
<evidence type="ECO:0000313" key="1">
    <source>
        <dbReference type="EMBL" id="PIL26700.1"/>
    </source>
</evidence>
<keyword evidence="2" id="KW-1185">Reference proteome</keyword>
<dbReference type="Proteomes" id="UP000230002">
    <property type="component" value="Unassembled WGS sequence"/>
</dbReference>
<organism evidence="1 2">
    <name type="scientific">Ganoderma sinense ZZ0214-1</name>
    <dbReference type="NCBI Taxonomy" id="1077348"/>
    <lineage>
        <taxon>Eukaryota</taxon>
        <taxon>Fungi</taxon>
        <taxon>Dikarya</taxon>
        <taxon>Basidiomycota</taxon>
        <taxon>Agaricomycotina</taxon>
        <taxon>Agaricomycetes</taxon>
        <taxon>Polyporales</taxon>
        <taxon>Polyporaceae</taxon>
        <taxon>Ganoderma</taxon>
    </lineage>
</organism>
<dbReference type="AlphaFoldDB" id="A0A2G8RYV7"/>
<name>A0A2G8RYV7_9APHY</name>
<comment type="caution">
    <text evidence="1">The sequence shown here is derived from an EMBL/GenBank/DDBJ whole genome shotgun (WGS) entry which is preliminary data.</text>
</comment>
<dbReference type="OrthoDB" id="3270641at2759"/>
<gene>
    <name evidence="1" type="ORF">GSI_11227</name>
</gene>
<proteinExistence type="predicted"/>
<reference evidence="1 2" key="1">
    <citation type="journal article" date="2015" name="Sci. Rep.">
        <title>Chromosome-level genome map provides insights into diverse defense mechanisms in the medicinal fungus Ganoderma sinense.</title>
        <authorList>
            <person name="Zhu Y."/>
            <person name="Xu J."/>
            <person name="Sun C."/>
            <person name="Zhou S."/>
            <person name="Xu H."/>
            <person name="Nelson D.R."/>
            <person name="Qian J."/>
            <person name="Song J."/>
            <person name="Luo H."/>
            <person name="Xiang L."/>
            <person name="Li Y."/>
            <person name="Xu Z."/>
            <person name="Ji A."/>
            <person name="Wang L."/>
            <person name="Lu S."/>
            <person name="Hayward A."/>
            <person name="Sun W."/>
            <person name="Li X."/>
            <person name="Schwartz D.C."/>
            <person name="Wang Y."/>
            <person name="Chen S."/>
        </authorList>
    </citation>
    <scope>NUCLEOTIDE SEQUENCE [LARGE SCALE GENOMIC DNA]</scope>
    <source>
        <strain evidence="1 2">ZZ0214-1</strain>
    </source>
</reference>
<accession>A0A2G8RYV7</accession>
<protein>
    <submittedName>
        <fullName evidence="1">Uncharacterized protein</fullName>
    </submittedName>
</protein>
<dbReference type="EMBL" id="AYKW01000040">
    <property type="protein sequence ID" value="PIL26700.1"/>
    <property type="molecule type" value="Genomic_DNA"/>
</dbReference>